<feature type="compositionally biased region" description="Gly residues" evidence="1">
    <location>
        <begin position="687"/>
        <end position="700"/>
    </location>
</feature>
<feature type="compositionally biased region" description="Low complexity" evidence="1">
    <location>
        <begin position="994"/>
        <end position="1009"/>
    </location>
</feature>
<keyword evidence="4" id="KW-1185">Reference proteome</keyword>
<comment type="caution">
    <text evidence="3">The sequence shown here is derived from an EMBL/GenBank/DDBJ whole genome shotgun (WGS) entry which is preliminary data.</text>
</comment>
<gene>
    <name evidence="3" type="ORF">DFQ27_004747</name>
</gene>
<feature type="compositionally biased region" description="Low complexity" evidence="1">
    <location>
        <begin position="615"/>
        <end position="635"/>
    </location>
</feature>
<feature type="compositionally biased region" description="Basic and acidic residues" evidence="1">
    <location>
        <begin position="589"/>
        <end position="604"/>
    </location>
</feature>
<feature type="compositionally biased region" description="Pro residues" evidence="1">
    <location>
        <begin position="670"/>
        <end position="684"/>
    </location>
</feature>
<dbReference type="AlphaFoldDB" id="A0A9P6Q148"/>
<feature type="compositionally biased region" description="Low complexity" evidence="1">
    <location>
        <begin position="1019"/>
        <end position="1035"/>
    </location>
</feature>
<protein>
    <submittedName>
        <fullName evidence="3">Uncharacterized protein</fullName>
    </submittedName>
</protein>
<name>A0A9P6Q148_9FUNG</name>
<sequence length="1192" mass="129646">MPSTDSPGHDAEQRPSILEAFREQGARFVSGVEQFWDGLTFEYNDHIRAGYTRLGVTCLVLQLALNLFNYLAPQCNVVNHLFYPTVLLLRYIHPQPWDDLFMNTVRQLGCADRSDIVAKPVPRALRQLQGYVGRTFKAYVVIGVLHLINRMEYYVPPFTLLSLLAMYAYLRSKSFQQPGLVIVVVTALLGPHIPARVFQVVVVQQFFVNELLQPYLARVQFKAWEERAWFQANDVELLGYGFGAWMVCSVPVVGVAALPLMFATTAVLLSRSCGVMENSGKGLLLDRNGSHSQQQQQRLKLSGGGGGGGEEGGKEMAGEQKQTGRPSSDLARDSVRDVAEGRHPIVLGDWDAFEVKTSSAGAPGKKAFITAPEDHKQSNLDFHVKVKGIKMPITSDQVAHDQRYALEHPPMIDPNFDLPSNPFMPWGDGGGGGFGLGPGLGRFPMMPQPPATFGRPPMPPGAVVPPRPTHPTGAPSQPNTTSPSETQSDEPTAKTSSRESRSTAPLPPQPSVASSAPSMSSSTRTEPSAPPLTSVAPPIIGSDTKAPLGRHPDDASEGGPTTSAPTLSGWHDPKEAKGEEESITATPRALEDLTRYNFSDRKTLETAPSAPPLSEPSTSSSSSLPPLHAGPSSSAMGHHLHLHPHHLHHHFPSHPYYNGQHYGDPRLLPFTPPSSAPPQPPNWPFGPGYGAGNAGGGGPGPSSSASSSTSPSAASMQEWQAWQDRMRAEYQRQWERQQRKMARQLQKDAARQRKAVEERRKAALKVRLQQQKQQLQQQQRLQQLEKWQQKQQQKQQQQQQQQQQRESDQPTTTTTPDPHLQREIEKVAAEIEAIRKELDLQSRSVEEEDNEEEDEEAKDEDDDEDEEDEQVHHHAGEEEYTEDEDDDHHHHGPASRFWGRGGYGHDHGRGHGHGHWGVGRGSWGLRLPRGGGSYGWGRRGWGDRRDPRVEGSSRGGGGGSRRDGWDAQPWSSSPIGSFPGSYDYSRPEGGGDNGAPSSSSASSLPGAGATHPTVSDDLPSSSSSSSSPSSSSSSPQHGEEIPPTPPPKDRRVSPVTLTAQSPVDSAKSESSKLKNKGSASSKPPKKKSSSSWKEQVEASPHLGNPFENGLSDTLSRNISRLEGQINDRMEHAADKWVKRLQLSAIQAGETAINNAMASLPTAIKDSLSNAIGPNASSPSSSSSSARGGTKRR</sequence>
<feature type="compositionally biased region" description="Low complexity" evidence="1">
    <location>
        <begin position="701"/>
        <end position="715"/>
    </location>
</feature>
<organism evidence="3 4">
    <name type="scientific">Actinomortierella ambigua</name>
    <dbReference type="NCBI Taxonomy" id="1343610"/>
    <lineage>
        <taxon>Eukaryota</taxon>
        <taxon>Fungi</taxon>
        <taxon>Fungi incertae sedis</taxon>
        <taxon>Mucoromycota</taxon>
        <taxon>Mortierellomycotina</taxon>
        <taxon>Mortierellomycetes</taxon>
        <taxon>Mortierellales</taxon>
        <taxon>Mortierellaceae</taxon>
        <taxon>Actinomortierella</taxon>
    </lineage>
</organism>
<feature type="region of interest" description="Disordered" evidence="1">
    <location>
        <begin position="662"/>
        <end position="1112"/>
    </location>
</feature>
<keyword evidence="2" id="KW-0472">Membrane</keyword>
<feature type="transmembrane region" description="Helical" evidence="2">
    <location>
        <begin position="237"/>
        <end position="262"/>
    </location>
</feature>
<feature type="compositionally biased region" description="Low complexity" evidence="1">
    <location>
        <begin position="768"/>
        <end position="816"/>
    </location>
</feature>
<dbReference type="OrthoDB" id="10041630at2759"/>
<feature type="compositionally biased region" description="Basic residues" evidence="1">
    <location>
        <begin position="638"/>
        <end position="647"/>
    </location>
</feature>
<feature type="region of interest" description="Disordered" evidence="1">
    <location>
        <begin position="1166"/>
        <end position="1192"/>
    </location>
</feature>
<feature type="compositionally biased region" description="Low complexity" evidence="1">
    <location>
        <begin position="511"/>
        <end position="522"/>
    </location>
</feature>
<feature type="region of interest" description="Disordered" evidence="1">
    <location>
        <begin position="441"/>
        <end position="647"/>
    </location>
</feature>
<proteinExistence type="predicted"/>
<reference evidence="3" key="1">
    <citation type="journal article" date="2020" name="Fungal Divers.">
        <title>Resolving the Mortierellaceae phylogeny through synthesis of multi-gene phylogenetics and phylogenomics.</title>
        <authorList>
            <person name="Vandepol N."/>
            <person name="Liber J."/>
            <person name="Desiro A."/>
            <person name="Na H."/>
            <person name="Kennedy M."/>
            <person name="Barry K."/>
            <person name="Grigoriev I.V."/>
            <person name="Miller A.N."/>
            <person name="O'Donnell K."/>
            <person name="Stajich J.E."/>
            <person name="Bonito G."/>
        </authorList>
    </citation>
    <scope>NUCLEOTIDE SEQUENCE</scope>
    <source>
        <strain evidence="3">BC1065</strain>
    </source>
</reference>
<evidence type="ECO:0000313" key="4">
    <source>
        <dbReference type="Proteomes" id="UP000807716"/>
    </source>
</evidence>
<feature type="compositionally biased region" description="Polar residues" evidence="1">
    <location>
        <begin position="474"/>
        <end position="495"/>
    </location>
</feature>
<feature type="compositionally biased region" description="Basic and acidic residues" evidence="1">
    <location>
        <begin position="571"/>
        <end position="580"/>
    </location>
</feature>
<feature type="compositionally biased region" description="Basic and acidic residues" evidence="1">
    <location>
        <begin position="819"/>
        <end position="840"/>
    </location>
</feature>
<feature type="compositionally biased region" description="Pro residues" evidence="1">
    <location>
        <begin position="446"/>
        <end position="469"/>
    </location>
</feature>
<feature type="transmembrane region" description="Helical" evidence="2">
    <location>
        <begin position="154"/>
        <end position="170"/>
    </location>
</feature>
<feature type="compositionally biased region" description="Basic and acidic residues" evidence="1">
    <location>
        <begin position="745"/>
        <end position="761"/>
    </location>
</feature>
<dbReference type="EMBL" id="JAAAJB010000332">
    <property type="protein sequence ID" value="KAG0258238.1"/>
    <property type="molecule type" value="Genomic_DNA"/>
</dbReference>
<evidence type="ECO:0000313" key="3">
    <source>
        <dbReference type="EMBL" id="KAG0258238.1"/>
    </source>
</evidence>
<keyword evidence="2" id="KW-0812">Transmembrane</keyword>
<feature type="compositionally biased region" description="Gly residues" evidence="1">
    <location>
        <begin position="929"/>
        <end position="939"/>
    </location>
</feature>
<keyword evidence="2" id="KW-1133">Transmembrane helix</keyword>
<accession>A0A9P6Q148</accession>
<dbReference type="Proteomes" id="UP000807716">
    <property type="component" value="Unassembled WGS sequence"/>
</dbReference>
<evidence type="ECO:0000256" key="1">
    <source>
        <dbReference type="SAM" id="MobiDB-lite"/>
    </source>
</evidence>
<feature type="region of interest" description="Disordered" evidence="1">
    <location>
        <begin position="294"/>
        <end position="334"/>
    </location>
</feature>
<feature type="compositionally biased region" description="Acidic residues" evidence="1">
    <location>
        <begin position="846"/>
        <end position="869"/>
    </location>
</feature>
<feature type="compositionally biased region" description="Basic and acidic residues" evidence="1">
    <location>
        <begin position="940"/>
        <end position="951"/>
    </location>
</feature>
<feature type="compositionally biased region" description="Basic and acidic residues" evidence="1">
    <location>
        <begin position="724"/>
        <end position="738"/>
    </location>
</feature>
<feature type="compositionally biased region" description="Polar residues" evidence="1">
    <location>
        <begin position="1166"/>
        <end position="1175"/>
    </location>
</feature>
<evidence type="ECO:0000256" key="2">
    <source>
        <dbReference type="SAM" id="Phobius"/>
    </source>
</evidence>